<feature type="domain" description="AMP-binding enzyme C-terminal" evidence="4">
    <location>
        <begin position="433"/>
        <end position="506"/>
    </location>
</feature>
<organism evidence="5 6">
    <name type="scientific">Cupriavidus numazuensis</name>
    <dbReference type="NCBI Taxonomy" id="221992"/>
    <lineage>
        <taxon>Bacteria</taxon>
        <taxon>Pseudomonadati</taxon>
        <taxon>Pseudomonadota</taxon>
        <taxon>Betaproteobacteria</taxon>
        <taxon>Burkholderiales</taxon>
        <taxon>Burkholderiaceae</taxon>
        <taxon>Cupriavidus</taxon>
    </lineage>
</organism>
<accession>A0ABM8TLY8</accession>
<dbReference type="GO" id="GO:0016874">
    <property type="term" value="F:ligase activity"/>
    <property type="evidence" value="ECO:0007669"/>
    <property type="project" value="UniProtKB-KW"/>
</dbReference>
<dbReference type="InterPro" id="IPR025110">
    <property type="entry name" value="AMP-bd_C"/>
</dbReference>
<dbReference type="InterPro" id="IPR020845">
    <property type="entry name" value="AMP-binding_CS"/>
</dbReference>
<dbReference type="Gene3D" id="3.30.300.30">
    <property type="match status" value="1"/>
</dbReference>
<dbReference type="InterPro" id="IPR042099">
    <property type="entry name" value="ANL_N_sf"/>
</dbReference>
<dbReference type="PANTHER" id="PTHR43201:SF5">
    <property type="entry name" value="MEDIUM-CHAIN ACYL-COA LIGASE ACSF2, MITOCHONDRIAL"/>
    <property type="match status" value="1"/>
</dbReference>
<proteinExistence type="inferred from homology"/>
<dbReference type="Pfam" id="PF00501">
    <property type="entry name" value="AMP-binding"/>
    <property type="match status" value="1"/>
</dbReference>
<evidence type="ECO:0000313" key="5">
    <source>
        <dbReference type="EMBL" id="CAG2154116.1"/>
    </source>
</evidence>
<sequence length="531" mass="57084">MIEDTLFHTLDTAPVDSTCVIVGATSVTYGELRTQALAIAEGLRNAGIRRGDTAALWIPNVPEWLSIAYACAKIGVRILPLNMRYGPRELEDFLSRSHAEALFYVPTYRGINHEDCLLKLDPLALQSMKVAISLGSESQELAPGAQSRTLATLMSRASVNPETTEVGQAQDPFVVFASSGTTSKPKLICHLQQSVSRHARDVDAAFEIGPDSRLLLSVPFGGAFGFTIAQAALSAHATLIVQEQFDPREAAQLLQQHRVTHMFGTDDMLDKLLDAAGNDTRFPDLKLYGHANFTPALSASLPAKAAERGIFLRGCYGLSESMALFASQPAAEPLDRRAMSGGRPTSPLGKVRIRSLESGELVAAGEAGEIEIYSPNLTVGYLNDPEATSKAFHRDGFLRTGDLGYLMPDGGVTLLSRIGDILRIGGYLVNPLEIEETVLGLGHIAACQVVAVDTAGSVRPVAFVIGKSGYAHDEASMIALCRGRLATYKTPIRIFEVDSFPITESANGGKVRKNVLKDLALRLMSEEKSSS</sequence>
<dbReference type="EMBL" id="CAJPVI010000030">
    <property type="protein sequence ID" value="CAG2154116.1"/>
    <property type="molecule type" value="Genomic_DNA"/>
</dbReference>
<dbReference type="SUPFAM" id="SSF56801">
    <property type="entry name" value="Acetyl-CoA synthetase-like"/>
    <property type="match status" value="1"/>
</dbReference>
<dbReference type="Proteomes" id="UP000672657">
    <property type="component" value="Unassembled WGS sequence"/>
</dbReference>
<dbReference type="RefSeq" id="WP_211955524.1">
    <property type="nucleotide sequence ID" value="NZ_CAJPVI010000030.1"/>
</dbReference>
<keyword evidence="6" id="KW-1185">Reference proteome</keyword>
<evidence type="ECO:0000313" key="6">
    <source>
        <dbReference type="Proteomes" id="UP000672657"/>
    </source>
</evidence>
<dbReference type="PROSITE" id="PS00455">
    <property type="entry name" value="AMP_BINDING"/>
    <property type="match status" value="1"/>
</dbReference>
<evidence type="ECO:0000256" key="2">
    <source>
        <dbReference type="ARBA" id="ARBA00022598"/>
    </source>
</evidence>
<evidence type="ECO:0000256" key="1">
    <source>
        <dbReference type="ARBA" id="ARBA00006432"/>
    </source>
</evidence>
<dbReference type="PANTHER" id="PTHR43201">
    <property type="entry name" value="ACYL-COA SYNTHETASE"/>
    <property type="match status" value="1"/>
</dbReference>
<protein>
    <submittedName>
        <fullName evidence="5">3-[(3aS,4S,7aS)-7a-methyl-1, 5-dioxo-octahydro-1H-inden-4-yl]propanoyl:CoA ligase</fullName>
        <ecNumber evidence="5">6.2.1.41</ecNumber>
    </submittedName>
</protein>
<comment type="caution">
    <text evidence="5">The sequence shown here is derived from an EMBL/GenBank/DDBJ whole genome shotgun (WGS) entry which is preliminary data.</text>
</comment>
<name>A0ABM8TLY8_9BURK</name>
<evidence type="ECO:0000259" key="3">
    <source>
        <dbReference type="Pfam" id="PF00501"/>
    </source>
</evidence>
<dbReference type="InterPro" id="IPR045851">
    <property type="entry name" value="AMP-bd_C_sf"/>
</dbReference>
<comment type="similarity">
    <text evidence="1">Belongs to the ATP-dependent AMP-binding enzyme family.</text>
</comment>
<evidence type="ECO:0000259" key="4">
    <source>
        <dbReference type="Pfam" id="PF13193"/>
    </source>
</evidence>
<dbReference type="CDD" id="cd04433">
    <property type="entry name" value="AFD_class_I"/>
    <property type="match status" value="1"/>
</dbReference>
<gene>
    <name evidence="5" type="primary">fadD3_2</name>
    <name evidence="5" type="ORF">LMG26411_04539</name>
</gene>
<dbReference type="InterPro" id="IPR000873">
    <property type="entry name" value="AMP-dep_synth/lig_dom"/>
</dbReference>
<keyword evidence="2 5" id="KW-0436">Ligase</keyword>
<feature type="domain" description="AMP-dependent synthetase/ligase" evidence="3">
    <location>
        <begin position="11"/>
        <end position="382"/>
    </location>
</feature>
<dbReference type="Gene3D" id="3.40.50.12780">
    <property type="entry name" value="N-terminal domain of ligase-like"/>
    <property type="match status" value="1"/>
</dbReference>
<dbReference type="EC" id="6.2.1.41" evidence="5"/>
<dbReference type="Pfam" id="PF13193">
    <property type="entry name" value="AMP-binding_C"/>
    <property type="match status" value="1"/>
</dbReference>
<reference evidence="5 6" key="1">
    <citation type="submission" date="2021-03" db="EMBL/GenBank/DDBJ databases">
        <authorList>
            <person name="Peeters C."/>
        </authorList>
    </citation>
    <scope>NUCLEOTIDE SEQUENCE [LARGE SCALE GENOMIC DNA]</scope>
    <source>
        <strain evidence="5 6">LMG 26411</strain>
    </source>
</reference>